<dbReference type="EMBL" id="LHXL01000090">
    <property type="protein sequence ID" value="KXA88690.1"/>
    <property type="molecule type" value="Genomic_DNA"/>
</dbReference>
<evidence type="ECO:0000313" key="2">
    <source>
        <dbReference type="Proteomes" id="UP000070589"/>
    </source>
</evidence>
<dbReference type="AlphaFoldDB" id="A0A133U3D4"/>
<organism evidence="1 2">
    <name type="scientific">candidate division MSBL1 archaeon SCGC-AAA259D14</name>
    <dbReference type="NCBI Taxonomy" id="1698261"/>
    <lineage>
        <taxon>Archaea</taxon>
        <taxon>Methanobacteriati</taxon>
        <taxon>Methanobacteriota</taxon>
        <taxon>candidate division MSBL1</taxon>
    </lineage>
</organism>
<protein>
    <submittedName>
        <fullName evidence="1">Uncharacterized protein</fullName>
    </submittedName>
</protein>
<evidence type="ECO:0000313" key="1">
    <source>
        <dbReference type="EMBL" id="KXA88690.1"/>
    </source>
</evidence>
<gene>
    <name evidence="1" type="ORF">AKJ62_04655</name>
</gene>
<sequence>MHGEISGYFSAFYLRLSGEIRVNVFFSGVVRFSLLIFDLYGTGCHGGYFFITEKIVRDSGSLDLSPSDLLRGEFSELKPKNVSMRSLK</sequence>
<keyword evidence="2" id="KW-1185">Reference proteome</keyword>
<accession>A0A133U3D4</accession>
<reference evidence="1 2" key="1">
    <citation type="journal article" date="2016" name="Sci. Rep.">
        <title>Metabolic traits of an uncultured archaeal lineage -MSBL1- from brine pools of the Red Sea.</title>
        <authorList>
            <person name="Mwirichia R."/>
            <person name="Alam I."/>
            <person name="Rashid M."/>
            <person name="Vinu M."/>
            <person name="Ba-Alawi W."/>
            <person name="Anthony Kamau A."/>
            <person name="Kamanda Ngugi D."/>
            <person name="Goker M."/>
            <person name="Klenk H.P."/>
            <person name="Bajic V."/>
            <person name="Stingl U."/>
        </authorList>
    </citation>
    <scope>NUCLEOTIDE SEQUENCE [LARGE SCALE GENOMIC DNA]</scope>
    <source>
        <strain evidence="1">SCGC-AAA259D14</strain>
    </source>
</reference>
<dbReference type="Proteomes" id="UP000070589">
    <property type="component" value="Unassembled WGS sequence"/>
</dbReference>
<name>A0A133U3D4_9EURY</name>
<proteinExistence type="predicted"/>
<comment type="caution">
    <text evidence="1">The sequence shown here is derived from an EMBL/GenBank/DDBJ whole genome shotgun (WGS) entry which is preliminary data.</text>
</comment>